<name>A0A8S1HZC9_9PELO</name>
<dbReference type="AlphaFoldDB" id="A0A8S1HZC9"/>
<dbReference type="EMBL" id="CAJGYM010000142">
    <property type="protein sequence ID" value="CAD6198884.1"/>
    <property type="molecule type" value="Genomic_DNA"/>
</dbReference>
<comment type="caution">
    <text evidence="1">The sequence shown here is derived from an EMBL/GenBank/DDBJ whole genome shotgun (WGS) entry which is preliminary data.</text>
</comment>
<accession>A0A8S1HZC9</accession>
<evidence type="ECO:0000313" key="2">
    <source>
        <dbReference type="Proteomes" id="UP000835052"/>
    </source>
</evidence>
<proteinExistence type="predicted"/>
<sequence>MSQAPIFSRKQEPNQAHLSLKTGPLPVEPNSSFIVNHFRKKPGQELNQAHDEEKQDFYRQDSYRPTHACNNHHAAVEPLSHFTRPPNGYFISRENPQETPSTPNGLRLFAKLAPSRQTNKPVFAPANTAVDSINCRTPRRRALLLLLLSIRVRGHASPPVVCVSRPRSERPLFSGSFFPCLRLADERWPGRPAVRPLADIGVFPTTRFVSDGFCAFSIGYVLYWLGSLGLF</sequence>
<organism evidence="1 2">
    <name type="scientific">Caenorhabditis auriculariae</name>
    <dbReference type="NCBI Taxonomy" id="2777116"/>
    <lineage>
        <taxon>Eukaryota</taxon>
        <taxon>Metazoa</taxon>
        <taxon>Ecdysozoa</taxon>
        <taxon>Nematoda</taxon>
        <taxon>Chromadorea</taxon>
        <taxon>Rhabditida</taxon>
        <taxon>Rhabditina</taxon>
        <taxon>Rhabditomorpha</taxon>
        <taxon>Rhabditoidea</taxon>
        <taxon>Rhabditidae</taxon>
        <taxon>Peloderinae</taxon>
        <taxon>Caenorhabditis</taxon>
    </lineage>
</organism>
<evidence type="ECO:0000313" key="1">
    <source>
        <dbReference type="EMBL" id="CAD6198884.1"/>
    </source>
</evidence>
<keyword evidence="2" id="KW-1185">Reference proteome</keyword>
<reference evidence="1" key="1">
    <citation type="submission" date="2020-10" db="EMBL/GenBank/DDBJ databases">
        <authorList>
            <person name="Kikuchi T."/>
        </authorList>
    </citation>
    <scope>NUCLEOTIDE SEQUENCE</scope>
    <source>
        <strain evidence="1">NKZ352</strain>
    </source>
</reference>
<protein>
    <submittedName>
        <fullName evidence="1">Uncharacterized protein</fullName>
    </submittedName>
</protein>
<gene>
    <name evidence="1" type="ORF">CAUJ_LOCUS14789</name>
</gene>
<dbReference type="Proteomes" id="UP000835052">
    <property type="component" value="Unassembled WGS sequence"/>
</dbReference>